<comment type="cofactor">
    <cofactor evidence="1 6">
        <name>pyridoxal 5'-phosphate</name>
        <dbReference type="ChEBI" id="CHEBI:597326"/>
    </cofactor>
</comment>
<reference evidence="8 9" key="1">
    <citation type="submission" date="2019-02" db="EMBL/GenBank/DDBJ databases">
        <title>Deep-cultivation of Planctomycetes and their phenomic and genomic characterization uncovers novel biology.</title>
        <authorList>
            <person name="Wiegand S."/>
            <person name="Jogler M."/>
            <person name="Boedeker C."/>
            <person name="Pinto D."/>
            <person name="Vollmers J."/>
            <person name="Rivas-Marin E."/>
            <person name="Kohn T."/>
            <person name="Peeters S.H."/>
            <person name="Heuer A."/>
            <person name="Rast P."/>
            <person name="Oberbeckmann S."/>
            <person name="Bunk B."/>
            <person name="Jeske O."/>
            <person name="Meyerdierks A."/>
            <person name="Storesund J.E."/>
            <person name="Kallscheuer N."/>
            <person name="Luecker S."/>
            <person name="Lage O.M."/>
            <person name="Pohl T."/>
            <person name="Merkel B.J."/>
            <person name="Hornburger P."/>
            <person name="Mueller R.-W."/>
            <person name="Bruemmer F."/>
            <person name="Labrenz M."/>
            <person name="Spormann A.M."/>
            <person name="Op den Camp H."/>
            <person name="Overmann J."/>
            <person name="Amann R."/>
            <person name="Jetten M.S.M."/>
            <person name="Mascher T."/>
            <person name="Medema M.H."/>
            <person name="Devos D.P."/>
            <person name="Kaster A.-K."/>
            <person name="Ovreas L."/>
            <person name="Rohde M."/>
            <person name="Galperin M.Y."/>
            <person name="Jogler C."/>
        </authorList>
    </citation>
    <scope>NUCLEOTIDE SEQUENCE [LARGE SCALE GENOMIC DNA]</scope>
    <source>
        <strain evidence="8 9">Pan216</strain>
    </source>
</reference>
<dbReference type="EC" id="2.6.1.-" evidence="6"/>
<evidence type="ECO:0000256" key="3">
    <source>
        <dbReference type="ARBA" id="ARBA00022576"/>
    </source>
</evidence>
<dbReference type="InterPro" id="IPR015421">
    <property type="entry name" value="PyrdxlP-dep_Trfase_major"/>
</dbReference>
<dbReference type="FunFam" id="3.40.640.10:FF:000033">
    <property type="entry name" value="Aspartate aminotransferase"/>
    <property type="match status" value="1"/>
</dbReference>
<dbReference type="InterPro" id="IPR004838">
    <property type="entry name" value="NHTrfase_class1_PyrdxlP-BS"/>
</dbReference>
<evidence type="ECO:0000259" key="7">
    <source>
        <dbReference type="Pfam" id="PF00155"/>
    </source>
</evidence>
<feature type="domain" description="Aminotransferase class I/classII large" evidence="7">
    <location>
        <begin position="31"/>
        <end position="388"/>
    </location>
</feature>
<dbReference type="InterPro" id="IPR015422">
    <property type="entry name" value="PyrdxlP-dep_Trfase_small"/>
</dbReference>
<dbReference type="InterPro" id="IPR015424">
    <property type="entry name" value="PyrdxlP-dep_Trfase"/>
</dbReference>
<evidence type="ECO:0000256" key="2">
    <source>
        <dbReference type="ARBA" id="ARBA00007441"/>
    </source>
</evidence>
<keyword evidence="3 6" id="KW-0032">Aminotransferase</keyword>
<organism evidence="8 9">
    <name type="scientific">Kolteria novifilia</name>
    <dbReference type="NCBI Taxonomy" id="2527975"/>
    <lineage>
        <taxon>Bacteria</taxon>
        <taxon>Pseudomonadati</taxon>
        <taxon>Planctomycetota</taxon>
        <taxon>Planctomycetia</taxon>
        <taxon>Kolteriales</taxon>
        <taxon>Kolteriaceae</taxon>
        <taxon>Kolteria</taxon>
    </lineage>
</organism>
<dbReference type="Proteomes" id="UP000317093">
    <property type="component" value="Chromosome"/>
</dbReference>
<dbReference type="PROSITE" id="PS00105">
    <property type="entry name" value="AA_TRANSFER_CLASS_1"/>
    <property type="match status" value="1"/>
</dbReference>
<dbReference type="AlphaFoldDB" id="A0A518B8V0"/>
<dbReference type="CDD" id="cd00609">
    <property type="entry name" value="AAT_like"/>
    <property type="match status" value="1"/>
</dbReference>
<dbReference type="KEGG" id="knv:Pan216_42860"/>
<dbReference type="InterPro" id="IPR050596">
    <property type="entry name" value="AspAT/PAT-like"/>
</dbReference>
<keyword evidence="4 6" id="KW-0808">Transferase</keyword>
<comment type="similarity">
    <text evidence="2 6">Belongs to the class-I pyridoxal-phosphate-dependent aminotransferase family.</text>
</comment>
<gene>
    <name evidence="8" type="ORF">Pan216_42860</name>
</gene>
<dbReference type="Gene3D" id="3.90.1150.10">
    <property type="entry name" value="Aspartate Aminotransferase, domain 1"/>
    <property type="match status" value="1"/>
</dbReference>
<evidence type="ECO:0000256" key="4">
    <source>
        <dbReference type="ARBA" id="ARBA00022679"/>
    </source>
</evidence>
<dbReference type="Gene3D" id="3.40.640.10">
    <property type="entry name" value="Type I PLP-dependent aspartate aminotransferase-like (Major domain)"/>
    <property type="match status" value="1"/>
</dbReference>
<dbReference type="InterPro" id="IPR004839">
    <property type="entry name" value="Aminotransferase_I/II_large"/>
</dbReference>
<dbReference type="GO" id="GO:0030170">
    <property type="term" value="F:pyridoxal phosphate binding"/>
    <property type="evidence" value="ECO:0007669"/>
    <property type="project" value="InterPro"/>
</dbReference>
<evidence type="ECO:0000256" key="5">
    <source>
        <dbReference type="ARBA" id="ARBA00022898"/>
    </source>
</evidence>
<dbReference type="RefSeq" id="WP_145260854.1">
    <property type="nucleotide sequence ID" value="NZ_CP036279.1"/>
</dbReference>
<protein>
    <recommendedName>
        <fullName evidence="6">Aminotransferase</fullName>
        <ecNumber evidence="6">2.6.1.-</ecNumber>
    </recommendedName>
</protein>
<dbReference type="EMBL" id="CP036279">
    <property type="protein sequence ID" value="QDU63406.1"/>
    <property type="molecule type" value="Genomic_DNA"/>
</dbReference>
<sequence length="397" mass="42275">MQPSSFAQRIAPSATMAAGAKARELKSAGIEVFDFSLGEPDFTTPAHICDAATKAMADGQTHYTPASGTAEVKKAIADYHRQWHQLDYKPENICVSSGAKHTIYSALCATLEPGDEVLIPAPFWVSYAELVKMTGAVPVIIETTAAARFKASVDQLRAACTPKSKMLMLNSPSNPTGMAYAPAELESIAELANEKDLIVLSDEIYERLLYGDAEFKAFASLGPDVLERTLTVNGVSKTYAMTGWRIGWTAGPAAVIKAMGTIQSQQTSNPCSISQCAAIAALSGDQAPVEAMKKEFAKRRDFVCKRLGEIEGLGIVEPDGAFYAFIDVSAHFGKTFGGSTVKDSSSFCLAALEQAHVNLVQGDAFGAEGFARLSFATSMEIIAKGLDALEAWLKTGS</sequence>
<dbReference type="OrthoDB" id="231967at2"/>
<keyword evidence="9" id="KW-1185">Reference proteome</keyword>
<evidence type="ECO:0000313" key="8">
    <source>
        <dbReference type="EMBL" id="QDU63406.1"/>
    </source>
</evidence>
<name>A0A518B8V0_9BACT</name>
<dbReference type="PANTHER" id="PTHR46383:SF1">
    <property type="entry name" value="ASPARTATE AMINOTRANSFERASE"/>
    <property type="match status" value="1"/>
</dbReference>
<dbReference type="Pfam" id="PF00155">
    <property type="entry name" value="Aminotran_1_2"/>
    <property type="match status" value="1"/>
</dbReference>
<evidence type="ECO:0000256" key="1">
    <source>
        <dbReference type="ARBA" id="ARBA00001933"/>
    </source>
</evidence>
<dbReference type="GO" id="GO:0008483">
    <property type="term" value="F:transaminase activity"/>
    <property type="evidence" value="ECO:0007669"/>
    <property type="project" value="UniProtKB-KW"/>
</dbReference>
<evidence type="ECO:0000313" key="9">
    <source>
        <dbReference type="Proteomes" id="UP000317093"/>
    </source>
</evidence>
<dbReference type="SUPFAM" id="SSF53383">
    <property type="entry name" value="PLP-dependent transferases"/>
    <property type="match status" value="1"/>
</dbReference>
<dbReference type="PANTHER" id="PTHR46383">
    <property type="entry name" value="ASPARTATE AMINOTRANSFERASE"/>
    <property type="match status" value="1"/>
</dbReference>
<keyword evidence="5" id="KW-0663">Pyridoxal phosphate</keyword>
<evidence type="ECO:0000256" key="6">
    <source>
        <dbReference type="RuleBase" id="RU000481"/>
    </source>
</evidence>
<accession>A0A518B8V0</accession>
<dbReference type="GO" id="GO:0006520">
    <property type="term" value="P:amino acid metabolic process"/>
    <property type="evidence" value="ECO:0007669"/>
    <property type="project" value="InterPro"/>
</dbReference>
<proteinExistence type="inferred from homology"/>